<evidence type="ECO:0000313" key="2">
    <source>
        <dbReference type="Proteomes" id="UP001212997"/>
    </source>
</evidence>
<gene>
    <name evidence="1" type="ORF">NLI96_g7415</name>
</gene>
<dbReference type="Proteomes" id="UP001212997">
    <property type="component" value="Unassembled WGS sequence"/>
</dbReference>
<name>A0AAD5UZ56_9APHY</name>
<dbReference type="AlphaFoldDB" id="A0AAD5UZ56"/>
<keyword evidence="2" id="KW-1185">Reference proteome</keyword>
<reference evidence="1" key="1">
    <citation type="submission" date="2022-07" db="EMBL/GenBank/DDBJ databases">
        <title>Genome Sequence of Physisporinus lineatus.</title>
        <authorList>
            <person name="Buettner E."/>
        </authorList>
    </citation>
    <scope>NUCLEOTIDE SEQUENCE</scope>
    <source>
        <strain evidence="1">VT162</strain>
    </source>
</reference>
<accession>A0AAD5UZ56</accession>
<protein>
    <submittedName>
        <fullName evidence="1">Uncharacterized protein</fullName>
    </submittedName>
</protein>
<proteinExistence type="predicted"/>
<dbReference type="EMBL" id="JANAWD010000303">
    <property type="protein sequence ID" value="KAJ3481798.1"/>
    <property type="molecule type" value="Genomic_DNA"/>
</dbReference>
<organism evidence="1 2">
    <name type="scientific">Meripilus lineatus</name>
    <dbReference type="NCBI Taxonomy" id="2056292"/>
    <lineage>
        <taxon>Eukaryota</taxon>
        <taxon>Fungi</taxon>
        <taxon>Dikarya</taxon>
        <taxon>Basidiomycota</taxon>
        <taxon>Agaricomycotina</taxon>
        <taxon>Agaricomycetes</taxon>
        <taxon>Polyporales</taxon>
        <taxon>Meripilaceae</taxon>
        <taxon>Meripilus</taxon>
    </lineage>
</organism>
<evidence type="ECO:0000313" key="1">
    <source>
        <dbReference type="EMBL" id="KAJ3481798.1"/>
    </source>
</evidence>
<comment type="caution">
    <text evidence="1">The sequence shown here is derived from an EMBL/GenBank/DDBJ whole genome shotgun (WGS) entry which is preliminary data.</text>
</comment>
<sequence length="149" mass="17129">MRETAYKVEGLHDYEAQIERHIKMQRLCDVHKLNDQTEPQSELSGKTQLEAGVDEDSKQHCENIQRLSSCLIIMITEQQLGAPRKLPSLSGVSQYAKQTRILQQANTRFEKRWRSLKLCLDIERTGISQFSTSITDYPVAYLVLLHGPQ</sequence>